<dbReference type="AlphaFoldDB" id="A0A1W7RA90"/>
<feature type="chain" id="PRO_5012777675" evidence="3">
    <location>
        <begin position="25"/>
        <end position="100"/>
    </location>
</feature>
<evidence type="ECO:0000259" key="4">
    <source>
        <dbReference type="SMART" id="SM01318"/>
    </source>
</evidence>
<evidence type="ECO:0000313" key="5">
    <source>
        <dbReference type="EMBL" id="JAV48070.1"/>
    </source>
</evidence>
<accession>A0A1W7RA90</accession>
<evidence type="ECO:0000256" key="3">
    <source>
        <dbReference type="SAM" id="SignalP"/>
    </source>
</evidence>
<dbReference type="SMART" id="SM01318">
    <property type="entry name" value="SVWC"/>
    <property type="match status" value="1"/>
</dbReference>
<keyword evidence="3" id="KW-0732">Signal</keyword>
<reference evidence="5" key="1">
    <citation type="submission" date="2016-11" db="EMBL/GenBank/DDBJ databases">
        <title>Venom-gland transcriptomics and venom proteomics of the black-back scorpion (Hadrurus spadix) reveal detectability challenges and an unexplored realm of animal toxin diversity.</title>
        <authorList>
            <person name="Rokyta D.R."/>
            <person name="Ward M.J."/>
        </authorList>
    </citation>
    <scope>NUCLEOTIDE SEQUENCE</scope>
    <source>
        <tissue evidence="5">Venom gland</tissue>
    </source>
</reference>
<dbReference type="Pfam" id="PF15430">
    <property type="entry name" value="SVWC"/>
    <property type="match status" value="1"/>
</dbReference>
<organism evidence="5">
    <name type="scientific">Hadrurus spadix</name>
    <dbReference type="NCBI Taxonomy" id="141984"/>
    <lineage>
        <taxon>Eukaryota</taxon>
        <taxon>Metazoa</taxon>
        <taxon>Ecdysozoa</taxon>
        <taxon>Arthropoda</taxon>
        <taxon>Chelicerata</taxon>
        <taxon>Arachnida</taxon>
        <taxon>Scorpiones</taxon>
        <taxon>Iurida</taxon>
        <taxon>Iuroidea</taxon>
        <taxon>Hadrurus</taxon>
    </lineage>
</organism>
<sequence length="100" mass="10932">MAHALTPILFGILLMFSFSSLSTGYGESCQAGKYTIHVGRSVQDSKSCILYKCINYNRRYSLETLTCAKMTLKSGCRYVPGPATARFPDCCPMVVCRGSG</sequence>
<proteinExistence type="predicted"/>
<evidence type="ECO:0000256" key="1">
    <source>
        <dbReference type="ARBA" id="ARBA00004613"/>
    </source>
</evidence>
<feature type="domain" description="Single" evidence="4">
    <location>
        <begin position="29"/>
        <end position="96"/>
    </location>
</feature>
<keyword evidence="2" id="KW-0964">Secreted</keyword>
<name>A0A1W7RA90_9SCOR</name>
<comment type="subcellular location">
    <subcellularLocation>
        <location evidence="1">Secreted</location>
    </subcellularLocation>
</comment>
<protein>
    <submittedName>
        <fullName evidence="5">La1-like protein</fullName>
    </submittedName>
</protein>
<evidence type="ECO:0000256" key="2">
    <source>
        <dbReference type="ARBA" id="ARBA00022525"/>
    </source>
</evidence>
<dbReference type="InterPro" id="IPR029277">
    <property type="entry name" value="SVWC_dom"/>
</dbReference>
<dbReference type="GO" id="GO:0005576">
    <property type="term" value="C:extracellular region"/>
    <property type="evidence" value="ECO:0007669"/>
    <property type="project" value="UniProtKB-SubCell"/>
</dbReference>
<dbReference type="EMBL" id="GFAH01000319">
    <property type="protein sequence ID" value="JAV48070.1"/>
    <property type="molecule type" value="Transcribed_RNA"/>
</dbReference>
<feature type="signal peptide" evidence="3">
    <location>
        <begin position="1"/>
        <end position="24"/>
    </location>
</feature>